<comment type="caution">
    <text evidence="7">The sequence shown here is derived from an EMBL/GenBank/DDBJ whole genome shotgun (WGS) entry which is preliminary data.</text>
</comment>
<evidence type="ECO:0000256" key="2">
    <source>
        <dbReference type="ARBA" id="ARBA00022630"/>
    </source>
</evidence>
<proteinExistence type="inferred from homology"/>
<dbReference type="InterPro" id="IPR016446">
    <property type="entry name" value="Flavin_OxRdtase_Frp"/>
</dbReference>
<dbReference type="NCBIfam" id="NF008033">
    <property type="entry name" value="PRK10765.1"/>
    <property type="match status" value="1"/>
</dbReference>
<sequence>MRDTIIVNFSYGGIAMNETIETLLGHRSIRSFTDQPLTDKQIEVIVRSAQTASTSSFIQAYSIIGITNPSTKETLAELAGNQPYVKDNGHFFVFCADLYRHEQAGAYENTDVYESIESTEKFLVSAIDASLAAQNAAVAAESLGLGLCYIGGLRNNIEKVSKILDLPAYVVPLFGMCIGYPAKQPEPKPRLPFENIYHKETYNKDTKELTRSFEAYNDVISKYYYRRTKGKRDDRWTEQIANMLKEPKRLHMKPFLENKGFIKY</sequence>
<dbReference type="CDD" id="cd02146">
    <property type="entry name" value="NfsA-like"/>
    <property type="match status" value="1"/>
</dbReference>
<organism evidence="7 8">
    <name type="scientific">Texcoconibacillus texcoconensis</name>
    <dbReference type="NCBI Taxonomy" id="1095777"/>
    <lineage>
        <taxon>Bacteria</taxon>
        <taxon>Bacillati</taxon>
        <taxon>Bacillota</taxon>
        <taxon>Bacilli</taxon>
        <taxon>Bacillales</taxon>
        <taxon>Bacillaceae</taxon>
        <taxon>Texcoconibacillus</taxon>
    </lineage>
</organism>
<dbReference type="AlphaFoldDB" id="A0A840QLN2"/>
<evidence type="ECO:0000259" key="6">
    <source>
        <dbReference type="Pfam" id="PF00881"/>
    </source>
</evidence>
<feature type="domain" description="Nitroreductase" evidence="6">
    <location>
        <begin position="25"/>
        <end position="180"/>
    </location>
</feature>
<evidence type="ECO:0000256" key="1">
    <source>
        <dbReference type="ARBA" id="ARBA00008366"/>
    </source>
</evidence>
<gene>
    <name evidence="7" type="ORF">HNQ41_000403</name>
</gene>
<reference evidence="7 8" key="1">
    <citation type="submission" date="2020-08" db="EMBL/GenBank/DDBJ databases">
        <title>Genomic Encyclopedia of Type Strains, Phase IV (KMG-IV): sequencing the most valuable type-strain genomes for metagenomic binning, comparative biology and taxonomic classification.</title>
        <authorList>
            <person name="Goeker M."/>
        </authorList>
    </citation>
    <scope>NUCLEOTIDE SEQUENCE [LARGE SCALE GENOMIC DNA]</scope>
    <source>
        <strain evidence="7 8">DSM 24696</strain>
    </source>
</reference>
<evidence type="ECO:0000313" key="8">
    <source>
        <dbReference type="Proteomes" id="UP000551878"/>
    </source>
</evidence>
<evidence type="ECO:0000313" key="7">
    <source>
        <dbReference type="EMBL" id="MBB5172263.1"/>
    </source>
</evidence>
<dbReference type="InterPro" id="IPR000415">
    <property type="entry name" value="Nitroreductase-like"/>
</dbReference>
<dbReference type="PANTHER" id="PTHR43425:SF3">
    <property type="entry name" value="NADPH-DEPENDENT OXIDOREDUCTASE"/>
    <property type="match status" value="1"/>
</dbReference>
<dbReference type="Proteomes" id="UP000551878">
    <property type="component" value="Unassembled WGS sequence"/>
</dbReference>
<protein>
    <submittedName>
        <fullName evidence="7">FMN reductase (NADPH)</fullName>
        <ecNumber evidence="7">1.5.1.38</ecNumber>
    </submittedName>
</protein>
<dbReference type="SUPFAM" id="SSF55469">
    <property type="entry name" value="FMN-dependent nitroreductase-like"/>
    <property type="match status" value="1"/>
</dbReference>
<dbReference type="PIRSF" id="PIRSF005426">
    <property type="entry name" value="Frp"/>
    <property type="match status" value="1"/>
</dbReference>
<name>A0A840QLN2_9BACI</name>
<keyword evidence="2 5" id="KW-0285">Flavoprotein</keyword>
<dbReference type="Gene3D" id="3.40.109.10">
    <property type="entry name" value="NADH Oxidase"/>
    <property type="match status" value="1"/>
</dbReference>
<comment type="similarity">
    <text evidence="1 5">Belongs to the flavin oxidoreductase frp family.</text>
</comment>
<evidence type="ECO:0000256" key="4">
    <source>
        <dbReference type="ARBA" id="ARBA00023002"/>
    </source>
</evidence>
<keyword evidence="4 5" id="KW-0560">Oxidoreductase</keyword>
<dbReference type="PANTHER" id="PTHR43425">
    <property type="entry name" value="OXYGEN-INSENSITIVE NADPH NITROREDUCTASE"/>
    <property type="match status" value="1"/>
</dbReference>
<dbReference type="EMBL" id="JACHHB010000001">
    <property type="protein sequence ID" value="MBB5172263.1"/>
    <property type="molecule type" value="Genomic_DNA"/>
</dbReference>
<dbReference type="EC" id="1.5.1.38" evidence="7"/>
<keyword evidence="8" id="KW-1185">Reference proteome</keyword>
<keyword evidence="3 5" id="KW-0288">FMN</keyword>
<dbReference type="InterPro" id="IPR029479">
    <property type="entry name" value="Nitroreductase"/>
</dbReference>
<accession>A0A840QLN2</accession>
<evidence type="ECO:0000256" key="3">
    <source>
        <dbReference type="ARBA" id="ARBA00022643"/>
    </source>
</evidence>
<dbReference type="Pfam" id="PF00881">
    <property type="entry name" value="Nitroreductase"/>
    <property type="match status" value="1"/>
</dbReference>
<keyword evidence="5" id="KW-0521">NADP</keyword>
<dbReference type="GO" id="GO:0052873">
    <property type="term" value="F:FMN reductase (NADPH) activity"/>
    <property type="evidence" value="ECO:0007669"/>
    <property type="project" value="UniProtKB-EC"/>
</dbReference>
<evidence type="ECO:0000256" key="5">
    <source>
        <dbReference type="PIRNR" id="PIRNR005426"/>
    </source>
</evidence>